<dbReference type="GO" id="GO:0016887">
    <property type="term" value="F:ATP hydrolysis activity"/>
    <property type="evidence" value="ECO:0007669"/>
    <property type="project" value="InterPro"/>
</dbReference>
<dbReference type="Proteomes" id="UP000009374">
    <property type="component" value="Unassembled WGS sequence"/>
</dbReference>
<dbReference type="NCBIfam" id="TIGR02782">
    <property type="entry name" value="TrbB_P"/>
    <property type="match status" value="1"/>
</dbReference>
<dbReference type="InterPro" id="IPR027417">
    <property type="entry name" value="P-loop_NTPase"/>
</dbReference>
<dbReference type="Pfam" id="PF00437">
    <property type="entry name" value="T2SSE"/>
    <property type="match status" value="1"/>
</dbReference>
<dbReference type="InterPro" id="IPR014149">
    <property type="entry name" value="Conjug-transfer_TrbB"/>
</dbReference>
<keyword evidence="4" id="KW-1185">Reference proteome</keyword>
<accession>C6HTX8</accession>
<dbReference type="EMBL" id="GG693852">
    <property type="protein sequence ID" value="EES53906.1"/>
    <property type="molecule type" value="Genomic_DNA"/>
</dbReference>
<proteinExistence type="inferred from homology"/>
<dbReference type="GO" id="GO:0005737">
    <property type="term" value="C:cytoplasm"/>
    <property type="evidence" value="ECO:0007669"/>
    <property type="project" value="InterPro"/>
</dbReference>
<dbReference type="InterPro" id="IPR001482">
    <property type="entry name" value="T2SS/T4SS_dom"/>
</dbReference>
<gene>
    <name evidence="3" type="ORF">UBAL3_44810043</name>
</gene>
<comment type="similarity">
    <text evidence="1">Belongs to the GSP E family.</text>
</comment>
<evidence type="ECO:0000256" key="1">
    <source>
        <dbReference type="ARBA" id="ARBA00006611"/>
    </source>
</evidence>
<name>C6HTX8_9BACT</name>
<reference evidence="3 4" key="1">
    <citation type="journal article" date="2009" name="Appl. Environ. Microbiol.">
        <title>Community genomic and proteomic analyses of chemoautotrophic iron-oxidizing "Leptospirillum rubarum" (Group II) and "Leptospirillum ferrodiazotrophum" (Group III) bacteria in acid mine drainage biofilms.</title>
        <authorList>
            <person name="Goltsman D.S."/>
            <person name="Denef V.J."/>
            <person name="Singer S.W."/>
            <person name="VerBerkmoes N.C."/>
            <person name="Lefsrud M."/>
            <person name="Mueller R.S."/>
            <person name="Dick G.J."/>
            <person name="Sun C.L."/>
            <person name="Wheeler K.E."/>
            <person name="Zemla A."/>
            <person name="Baker B.J."/>
            <person name="Hauser L."/>
            <person name="Land M."/>
            <person name="Shah M.B."/>
            <person name="Thelen M.P."/>
            <person name="Hettich R.L."/>
            <person name="Banfield J.F."/>
        </authorList>
    </citation>
    <scope>NUCLEOTIDE SEQUENCE [LARGE SCALE GENOMIC DNA]</scope>
</reference>
<dbReference type="GO" id="GO:0005524">
    <property type="term" value="F:ATP binding"/>
    <property type="evidence" value="ECO:0007669"/>
    <property type="project" value="InterPro"/>
</dbReference>
<dbReference type="CDD" id="cd01130">
    <property type="entry name" value="VirB11-like_ATPase"/>
    <property type="match status" value="1"/>
</dbReference>
<organism evidence="3 4">
    <name type="scientific">Leptospirillum ferrodiazotrophum</name>
    <dbReference type="NCBI Taxonomy" id="412449"/>
    <lineage>
        <taxon>Bacteria</taxon>
        <taxon>Pseudomonadati</taxon>
        <taxon>Nitrospirota</taxon>
        <taxon>Nitrospiria</taxon>
        <taxon>Nitrospirales</taxon>
        <taxon>Nitrospiraceae</taxon>
        <taxon>Leptospirillum</taxon>
    </lineage>
</organism>
<evidence type="ECO:0000313" key="4">
    <source>
        <dbReference type="Proteomes" id="UP000009374"/>
    </source>
</evidence>
<sequence>MAELSESTKKNLVSELVHAARDWFAAFSEEGTVEIMVNPDGQVFVDRLGGGMERLGTAGRDSTLRFLATAASLSGQAVTPQSPVLETELPGMEPFFGARFEGLVPPVVSGPAFALRKRASLVFSLADYEERGIFSRGPKETEGLWYEGARSPRDLLSRAVRARRNILVVGGTGSGKTTFCNALLLEMASENGRVVMIEDTRELQCPVQNRVELRTSETVDMQKLLRATLRLRPDRIVVGEVRDFSAYTLLKAWNTGHPGGTGTIHADSALSGLSRLEQLASEGGIGTAASRPVIAEAIHCLVFIRKTSSGRRVSEILAVDGLSAGEYRTIPLLESLWSPTKGECQ</sequence>
<evidence type="ECO:0000259" key="2">
    <source>
        <dbReference type="PROSITE" id="PS00662"/>
    </source>
</evidence>
<feature type="domain" description="Bacterial type II secretion system protein E" evidence="2">
    <location>
        <begin position="229"/>
        <end position="243"/>
    </location>
</feature>
<dbReference type="InterPro" id="IPR050921">
    <property type="entry name" value="T4SS_GSP_E_ATPase"/>
</dbReference>
<dbReference type="Gene3D" id="3.30.450.90">
    <property type="match status" value="1"/>
</dbReference>
<dbReference type="SUPFAM" id="SSF52540">
    <property type="entry name" value="P-loop containing nucleoside triphosphate hydrolases"/>
    <property type="match status" value="1"/>
</dbReference>
<protein>
    <submittedName>
        <fullName evidence="3">Putative conjugal transfer protein (TrbB)</fullName>
    </submittedName>
</protein>
<dbReference type="Gene3D" id="3.40.50.300">
    <property type="entry name" value="P-loop containing nucleotide triphosphate hydrolases"/>
    <property type="match status" value="1"/>
</dbReference>
<dbReference type="PANTHER" id="PTHR30486:SF6">
    <property type="entry name" value="TYPE IV PILUS RETRACTATION ATPASE PILT"/>
    <property type="match status" value="1"/>
</dbReference>
<dbReference type="AlphaFoldDB" id="C6HTX8"/>
<dbReference type="PROSITE" id="PS00662">
    <property type="entry name" value="T2SP_E"/>
    <property type="match status" value="1"/>
</dbReference>
<evidence type="ECO:0000313" key="3">
    <source>
        <dbReference type="EMBL" id="EES53906.1"/>
    </source>
</evidence>
<dbReference type="PANTHER" id="PTHR30486">
    <property type="entry name" value="TWITCHING MOTILITY PROTEIN PILT"/>
    <property type="match status" value="1"/>
</dbReference>